<dbReference type="InterPro" id="IPR025687">
    <property type="entry name" value="Znf-C4pol"/>
</dbReference>
<dbReference type="GO" id="GO:0042276">
    <property type="term" value="P:error-prone translesion synthesis"/>
    <property type="evidence" value="ECO:0007669"/>
    <property type="project" value="TreeGrafter"/>
</dbReference>
<dbReference type="InterPro" id="IPR036397">
    <property type="entry name" value="RNaseH_sf"/>
</dbReference>
<dbReference type="GO" id="GO:0006260">
    <property type="term" value="P:DNA replication"/>
    <property type="evidence" value="ECO:0007669"/>
    <property type="project" value="UniProtKB-KW"/>
</dbReference>
<dbReference type="GeneID" id="38777673"/>
<keyword evidence="15 20" id="KW-0238">DNA-binding</keyword>
<dbReference type="PANTHER" id="PTHR45812">
    <property type="entry name" value="DNA POLYMERASE ZETA CATALYTIC SUBUNIT"/>
    <property type="match status" value="1"/>
</dbReference>
<feature type="compositionally biased region" description="Acidic residues" evidence="21">
    <location>
        <begin position="424"/>
        <end position="437"/>
    </location>
</feature>
<comment type="caution">
    <text evidence="27">The sequence shown here is derived from an EMBL/GenBank/DDBJ whole genome shotgun (WGS) entry which is preliminary data.</text>
</comment>
<dbReference type="CDD" id="cd05778">
    <property type="entry name" value="DNA_polB_zeta_exo"/>
    <property type="match status" value="1"/>
</dbReference>
<dbReference type="PRINTS" id="PR00106">
    <property type="entry name" value="DNAPOLB"/>
</dbReference>
<keyword evidence="12 20" id="KW-0239">DNA-directed DNA polymerase</keyword>
<dbReference type="CDD" id="cd05534">
    <property type="entry name" value="POLBc_zeta"/>
    <property type="match status" value="1"/>
</dbReference>
<dbReference type="PROSITE" id="PS00116">
    <property type="entry name" value="DNA_POLYMERASE_B"/>
    <property type="match status" value="1"/>
</dbReference>
<evidence type="ECO:0000256" key="21">
    <source>
        <dbReference type="SAM" id="MobiDB-lite"/>
    </source>
</evidence>
<dbReference type="Pfam" id="PF14260">
    <property type="entry name" value="zf-C4pol"/>
    <property type="match status" value="1"/>
</dbReference>
<dbReference type="EMBL" id="BFAD01000003">
    <property type="protein sequence ID" value="GBE80756.1"/>
    <property type="molecule type" value="Genomic_DNA"/>
</dbReference>
<dbReference type="FunFam" id="1.10.132.60:FF:000007">
    <property type="entry name" value="DNA polymerase"/>
    <property type="match status" value="1"/>
</dbReference>
<evidence type="ECO:0000256" key="15">
    <source>
        <dbReference type="ARBA" id="ARBA00023125"/>
    </source>
</evidence>
<dbReference type="Gene3D" id="1.10.132.60">
    <property type="entry name" value="DNA polymerase family B, C-terminal domain"/>
    <property type="match status" value="1"/>
</dbReference>
<dbReference type="InterPro" id="IPR012337">
    <property type="entry name" value="RNaseH-like_sf"/>
</dbReference>
<comment type="catalytic activity">
    <reaction evidence="18 20">
        <text>DNA(n) + a 2'-deoxyribonucleoside 5'-triphosphate = DNA(n+1) + diphosphate</text>
        <dbReference type="Rhea" id="RHEA:22508"/>
        <dbReference type="Rhea" id="RHEA-COMP:17339"/>
        <dbReference type="Rhea" id="RHEA-COMP:17340"/>
        <dbReference type="ChEBI" id="CHEBI:33019"/>
        <dbReference type="ChEBI" id="CHEBI:61560"/>
        <dbReference type="ChEBI" id="CHEBI:173112"/>
        <dbReference type="EC" id="2.7.7.7"/>
    </reaction>
</comment>
<proteinExistence type="inferred from homology"/>
<evidence type="ECO:0000256" key="12">
    <source>
        <dbReference type="ARBA" id="ARBA00022932"/>
    </source>
</evidence>
<keyword evidence="14 20" id="KW-0411">Iron-sulfur</keyword>
<evidence type="ECO:0000256" key="2">
    <source>
        <dbReference type="ARBA" id="ARBA00004123"/>
    </source>
</evidence>
<dbReference type="InterPro" id="IPR023211">
    <property type="entry name" value="DNA_pol_palm_dom_sf"/>
</dbReference>
<keyword evidence="4 20" id="KW-0004">4Fe-4S</keyword>
<evidence type="ECO:0000259" key="26">
    <source>
        <dbReference type="Pfam" id="PF24065"/>
    </source>
</evidence>
<dbReference type="SUPFAM" id="SSF56672">
    <property type="entry name" value="DNA/RNA polymerases"/>
    <property type="match status" value="1"/>
</dbReference>
<comment type="cofactor">
    <cofactor evidence="1 20">
        <name>[4Fe-4S] cluster</name>
        <dbReference type="ChEBI" id="CHEBI:49883"/>
    </cofactor>
</comment>
<evidence type="ECO:0000259" key="23">
    <source>
        <dbReference type="Pfam" id="PF03104"/>
    </source>
</evidence>
<dbReference type="InterPro" id="IPR043502">
    <property type="entry name" value="DNA/RNA_pol_sf"/>
</dbReference>
<dbReference type="FunFam" id="3.30.420.10:FF:000024">
    <property type="entry name" value="DNA polymerase zeta catalytic subunit"/>
    <property type="match status" value="1"/>
</dbReference>
<evidence type="ECO:0000256" key="1">
    <source>
        <dbReference type="ARBA" id="ARBA00001966"/>
    </source>
</evidence>
<evidence type="ECO:0000256" key="9">
    <source>
        <dbReference type="ARBA" id="ARBA00022763"/>
    </source>
</evidence>
<comment type="subunit">
    <text evidence="19">Forms DNA polymerase zeta with REV7.</text>
</comment>
<dbReference type="EC" id="2.7.7.7" evidence="20"/>
<dbReference type="InterPro" id="IPR056435">
    <property type="entry name" value="DPOD/Z_N"/>
</dbReference>
<evidence type="ECO:0000256" key="8">
    <source>
        <dbReference type="ARBA" id="ARBA00022723"/>
    </source>
</evidence>
<dbReference type="Gene3D" id="3.30.342.10">
    <property type="entry name" value="DNA Polymerase, chain B, domain 1"/>
    <property type="match status" value="1"/>
</dbReference>
<dbReference type="STRING" id="139825.A0A401GF04"/>
<keyword evidence="8 20" id="KW-0479">Metal-binding</keyword>
<gene>
    <name evidence="27" type="ORF">SCP_0304750</name>
</gene>
<evidence type="ECO:0000259" key="24">
    <source>
        <dbReference type="Pfam" id="PF14260"/>
    </source>
</evidence>
<dbReference type="OrthoDB" id="2414538at2759"/>
<dbReference type="InterPro" id="IPR056447">
    <property type="entry name" value="REV3_N"/>
</dbReference>
<dbReference type="InterPro" id="IPR006172">
    <property type="entry name" value="DNA-dir_DNA_pol_B"/>
</dbReference>
<dbReference type="InterPro" id="IPR042087">
    <property type="entry name" value="DNA_pol_B_thumb"/>
</dbReference>
<dbReference type="InterPro" id="IPR006133">
    <property type="entry name" value="DNA-dir_DNA_pol_B_exonuc"/>
</dbReference>
<keyword evidence="6 20" id="KW-0548">Nucleotidyltransferase</keyword>
<dbReference type="GO" id="GO:0008270">
    <property type="term" value="F:zinc ion binding"/>
    <property type="evidence" value="ECO:0007669"/>
    <property type="project" value="UniProtKB-KW"/>
</dbReference>
<feature type="region of interest" description="Disordered" evidence="21">
    <location>
        <begin position="573"/>
        <end position="625"/>
    </location>
</feature>
<evidence type="ECO:0000313" key="27">
    <source>
        <dbReference type="EMBL" id="GBE80756.1"/>
    </source>
</evidence>
<feature type="domain" description="DNA polymerase zeta catalytic subunit N-terminal" evidence="26">
    <location>
        <begin position="8"/>
        <end position="53"/>
    </location>
</feature>
<dbReference type="Proteomes" id="UP000287166">
    <property type="component" value="Unassembled WGS sequence"/>
</dbReference>
<dbReference type="InterPro" id="IPR030559">
    <property type="entry name" value="PolZ_Rev3"/>
</dbReference>
<protein>
    <recommendedName>
        <fullName evidence="20">DNA polymerase</fullName>
        <ecNumber evidence="20">2.7.7.7</ecNumber>
    </recommendedName>
</protein>
<dbReference type="RefSeq" id="XP_027611669.1">
    <property type="nucleotide sequence ID" value="XM_027755868.1"/>
</dbReference>
<keyword evidence="5 20" id="KW-0808">Transferase</keyword>
<dbReference type="GO" id="GO:0000166">
    <property type="term" value="F:nucleotide binding"/>
    <property type="evidence" value="ECO:0007669"/>
    <property type="project" value="InterPro"/>
</dbReference>
<keyword evidence="28" id="KW-1185">Reference proteome</keyword>
<evidence type="ECO:0000256" key="16">
    <source>
        <dbReference type="ARBA" id="ARBA00023204"/>
    </source>
</evidence>
<dbReference type="InterPro" id="IPR017964">
    <property type="entry name" value="DNA-dir_DNA_pol_B_CS"/>
</dbReference>
<feature type="region of interest" description="Disordered" evidence="21">
    <location>
        <begin position="528"/>
        <end position="550"/>
    </location>
</feature>
<dbReference type="Pfam" id="PF03104">
    <property type="entry name" value="DNA_pol_B_exo1"/>
    <property type="match status" value="1"/>
</dbReference>
<evidence type="ECO:0000259" key="25">
    <source>
        <dbReference type="Pfam" id="PF24055"/>
    </source>
</evidence>
<evidence type="ECO:0000256" key="14">
    <source>
        <dbReference type="ARBA" id="ARBA00023014"/>
    </source>
</evidence>
<feature type="compositionally biased region" description="Basic and acidic residues" evidence="21">
    <location>
        <begin position="282"/>
        <end position="294"/>
    </location>
</feature>
<dbReference type="PANTHER" id="PTHR45812:SF1">
    <property type="entry name" value="DNA POLYMERASE ZETA CATALYTIC SUBUNIT"/>
    <property type="match status" value="1"/>
</dbReference>
<dbReference type="GO" id="GO:0003677">
    <property type="term" value="F:DNA binding"/>
    <property type="evidence" value="ECO:0007669"/>
    <property type="project" value="UniProtKB-KW"/>
</dbReference>
<feature type="region of interest" description="Disordered" evidence="21">
    <location>
        <begin position="276"/>
        <end position="295"/>
    </location>
</feature>
<evidence type="ECO:0000256" key="10">
    <source>
        <dbReference type="ARBA" id="ARBA00022771"/>
    </source>
</evidence>
<evidence type="ECO:0000256" key="18">
    <source>
        <dbReference type="ARBA" id="ARBA00049244"/>
    </source>
</evidence>
<keyword evidence="13 20" id="KW-0408">Iron</keyword>
<evidence type="ECO:0000256" key="11">
    <source>
        <dbReference type="ARBA" id="ARBA00022833"/>
    </source>
</evidence>
<feature type="region of interest" description="Disordered" evidence="21">
    <location>
        <begin position="766"/>
        <end position="786"/>
    </location>
</feature>
<keyword evidence="10 20" id="KW-0863">Zinc-finger</keyword>
<dbReference type="InterPro" id="IPR006134">
    <property type="entry name" value="DNA-dir_DNA_pol_B_multi_dom"/>
</dbReference>
<dbReference type="FunFam" id="1.10.287.690:FF:000002">
    <property type="entry name" value="DNA polymerase zeta"/>
    <property type="match status" value="1"/>
</dbReference>
<dbReference type="GO" id="GO:0051539">
    <property type="term" value="F:4 iron, 4 sulfur cluster binding"/>
    <property type="evidence" value="ECO:0007669"/>
    <property type="project" value="UniProtKB-KW"/>
</dbReference>
<dbReference type="GO" id="GO:0005634">
    <property type="term" value="C:nucleus"/>
    <property type="evidence" value="ECO:0007669"/>
    <property type="project" value="UniProtKB-SubCell"/>
</dbReference>
<keyword evidence="17 20" id="KW-0539">Nucleus</keyword>
<evidence type="ECO:0000256" key="4">
    <source>
        <dbReference type="ARBA" id="ARBA00022485"/>
    </source>
</evidence>
<dbReference type="GO" id="GO:0003887">
    <property type="term" value="F:DNA-directed DNA polymerase activity"/>
    <property type="evidence" value="ECO:0007669"/>
    <property type="project" value="UniProtKB-KW"/>
</dbReference>
<evidence type="ECO:0000256" key="19">
    <source>
        <dbReference type="ARBA" id="ARBA00066055"/>
    </source>
</evidence>
<evidence type="ECO:0000256" key="20">
    <source>
        <dbReference type="RuleBase" id="RU000442"/>
    </source>
</evidence>
<feature type="compositionally biased region" description="Low complexity" evidence="21">
    <location>
        <begin position="602"/>
        <end position="623"/>
    </location>
</feature>
<dbReference type="FunCoup" id="A0A401GF04">
    <property type="interactions" value="342"/>
</dbReference>
<accession>A0A401GF04</accession>
<dbReference type="SUPFAM" id="SSF53098">
    <property type="entry name" value="Ribonuclease H-like"/>
    <property type="match status" value="1"/>
</dbReference>
<evidence type="ECO:0000256" key="7">
    <source>
        <dbReference type="ARBA" id="ARBA00022705"/>
    </source>
</evidence>
<evidence type="ECO:0000256" key="6">
    <source>
        <dbReference type="ARBA" id="ARBA00022695"/>
    </source>
</evidence>
<keyword evidence="16" id="KW-0234">DNA repair</keyword>
<dbReference type="Gene3D" id="3.90.1600.10">
    <property type="entry name" value="Palm domain of DNA polymerase"/>
    <property type="match status" value="1"/>
</dbReference>
<evidence type="ECO:0000259" key="22">
    <source>
        <dbReference type="Pfam" id="PF00136"/>
    </source>
</evidence>
<reference evidence="27 28" key="1">
    <citation type="journal article" date="2018" name="Sci. Rep.">
        <title>Genome sequence of the cauliflower mushroom Sparassis crispa (Hanabiratake) and its association with beneficial usage.</title>
        <authorList>
            <person name="Kiyama R."/>
            <person name="Furutani Y."/>
            <person name="Kawaguchi K."/>
            <person name="Nakanishi T."/>
        </authorList>
    </citation>
    <scope>NUCLEOTIDE SEQUENCE [LARGE SCALE GENOMIC DNA]</scope>
</reference>
<sequence length="1638" mass="184106">MSTQDPSLRVRINQIDYTLALPGSLDNSTLPRVPIIRIYGESSKGRKACVHVHQVYPYFFVEYQGKMNPDSVNRYIARLTPSLNHAIAISMKRDPQSPKSQFIRAILLVKGVHFYGFHASYSPFLKVHIADPAFVTRAVTIMQSGTVMKTRFRVYESHLSYLLQFLCDFGLYGCGWIDLGEVWERGRQEIHDEQDNETECQEAINSFGVSPYFRQSRMSLEVDVAAHQILNRHLLTARNFHHKLTIPAPPSPEEPLVLSVRELWEDERRRRVVQGLSPSPEIPKDPSADSRGHGGEWVAEARWWEEIAKRIESERGTEKVLSSMGWERWIMTTFESVEALWERQWRAWRPGRSEEVAAVCVSDLSKNEEEENPYDSSRAEGSSQGAADQADVDVDETFLSSQAMSQLVENEEAEWAKIVGGNQENEDDIKDEDDVLEDGPPPDVQSVQQFDESVAQSLSPATERPDTATTISPSKRSNPFQAAGDVWRTPKRMRMTTTMCPSTPETGAPKPSHADDLFSPQVIDAATRSQQPCHNSRDPHTLGRHPLHGNRSQDVSTAFICIAEAFSRHDTNDELAEKARQPSQPPNTTSEDETRPSKKVHPSSVIVESSYSSEPSGSMQSSYEKPVSQAPDFAVLTLSDSCSTNGNNYVYSKSPPTTLQLLGSLDDHNLQSKVYRDPYYSLVSDTPERPREYAGLVFNLKGGDGLTILEDWVPDLDSPASEDAVASRQTTKLDPTGVTGWEYTGFPPSIKQVRRWLHGQENTQAVDTRVKQPSQIEGPTQMNPFGLKVTPVKPSDSVTRERRNMTVLSLEVFAPSQGHHLPDPGVDEVVAVFYSYQDADTDTNGNEAFSCQRGIIAVEHNQLNPRRLREFPLEIASNELDLLNRFVDIVGEIDPDIVVGWEVQAASWGYLSARGQSYGLDIGEQISRAPGRPIGGGSNQWGMRTASTFKVIGRHVLNLWRIIRAEQSFTSYTFENVVFNLLRRRTPRYSARTLTEWFNSAIPNHTASVLHYFSARTSMVLELLDAAEVVTKTAEFARVFGVDFFSVLSRGSQFKVESFMFRIAKPESFVLLSPSKQDVGKQNAAECMPLIMEPLSAFYNSPLVVLDFQSLYPSIMIAYNYCYSTCLGRVTDFKGQYKFGVTDLRQPAGFLDTLHDHINVSPNGIMYVKPSVRRGLLARMLTEILDTRVMVKQAMKRVKDDKALRRVLDARQLGLKFIANVTYGYTSATYSGRMPAVEIADSIVQSGRETLEKAIRVIDSTKKWGAKVVYGDTDSVFIYLRGKTKEQAFRIGHEMADTITAMNPVPVKLKFEKIYLPCVLMAKKRYVGFKFENPDDKEPVFDAKGIETVRRDGIPAQQKMTETCLKILFRTQDLSRVKEYCCRSWSRILENKISIQDFIFAKEVRMGTYSDKVPPPPGATVAARRMLEDPNDEPQYGDRIPYVIIRGEPNSRLVDRAVAPEELFDNSQKALDAAYYISRVLIPPLERIFNLVGADVRSWYDDMPKTLRADQLDPLLLSPRKAKPNVVASNAIKIDGHFQSSQCLLCGAPTLEGLCEACMSDPQTTVCGLESRIRATEDRLRNVQMVCSSCTGSAPAEPIKCESLDCPWLFERKKAESKADCLTAVRELAEELERDSCD</sequence>
<feature type="compositionally biased region" description="Polar residues" evidence="21">
    <location>
        <begin position="467"/>
        <end position="480"/>
    </location>
</feature>
<feature type="domain" description="DNA-directed DNA polymerase family B exonuclease" evidence="23">
    <location>
        <begin position="801"/>
        <end position="977"/>
    </location>
</feature>
<evidence type="ECO:0000313" key="28">
    <source>
        <dbReference type="Proteomes" id="UP000287166"/>
    </source>
</evidence>
<keyword evidence="9" id="KW-0227">DNA damage</keyword>
<evidence type="ECO:0000256" key="5">
    <source>
        <dbReference type="ARBA" id="ARBA00022679"/>
    </source>
</evidence>
<dbReference type="Pfam" id="PF24065">
    <property type="entry name" value="REV3_N"/>
    <property type="match status" value="1"/>
</dbReference>
<dbReference type="Gene3D" id="3.30.420.10">
    <property type="entry name" value="Ribonuclease H-like superfamily/Ribonuclease H"/>
    <property type="match status" value="1"/>
</dbReference>
<feature type="domain" description="C4-type zinc-finger of DNA polymerase delta" evidence="24">
    <location>
        <begin position="1543"/>
        <end position="1612"/>
    </location>
</feature>
<feature type="compositionally biased region" description="Polar residues" evidence="21">
    <location>
        <begin position="445"/>
        <end position="460"/>
    </location>
</feature>
<dbReference type="Pfam" id="PF00136">
    <property type="entry name" value="DNA_pol_B"/>
    <property type="match status" value="1"/>
</dbReference>
<dbReference type="GO" id="GO:0000724">
    <property type="term" value="P:double-strand break repair via homologous recombination"/>
    <property type="evidence" value="ECO:0007669"/>
    <property type="project" value="TreeGrafter"/>
</dbReference>
<dbReference type="GO" id="GO:0016035">
    <property type="term" value="C:zeta DNA polymerase complex"/>
    <property type="evidence" value="ECO:0007669"/>
    <property type="project" value="InterPro"/>
</dbReference>
<feature type="region of interest" description="Disordered" evidence="21">
    <location>
        <begin position="363"/>
        <end position="390"/>
    </location>
</feature>
<dbReference type="SMART" id="SM00486">
    <property type="entry name" value="POLBc"/>
    <property type="match status" value="1"/>
</dbReference>
<dbReference type="Pfam" id="PF24055">
    <property type="entry name" value="POL3_N"/>
    <property type="match status" value="1"/>
</dbReference>
<name>A0A401GF04_9APHY</name>
<feature type="domain" description="DNA polymerase delta/zeta catalytic subunit N-terminal" evidence="25">
    <location>
        <begin position="54"/>
        <end position="135"/>
    </location>
</feature>
<feature type="domain" description="DNA-directed DNA polymerase family B multifunctional" evidence="22">
    <location>
        <begin position="1044"/>
        <end position="1490"/>
    </location>
</feature>
<dbReference type="Gene3D" id="1.10.287.690">
    <property type="entry name" value="Helix hairpin bin"/>
    <property type="match status" value="1"/>
</dbReference>
<organism evidence="27 28">
    <name type="scientific">Sparassis crispa</name>
    <dbReference type="NCBI Taxonomy" id="139825"/>
    <lineage>
        <taxon>Eukaryota</taxon>
        <taxon>Fungi</taxon>
        <taxon>Dikarya</taxon>
        <taxon>Basidiomycota</taxon>
        <taxon>Agaricomycotina</taxon>
        <taxon>Agaricomycetes</taxon>
        <taxon>Polyporales</taxon>
        <taxon>Sparassidaceae</taxon>
        <taxon>Sparassis</taxon>
    </lineage>
</organism>
<keyword evidence="7 20" id="KW-0235">DNA replication</keyword>
<evidence type="ECO:0000256" key="3">
    <source>
        <dbReference type="ARBA" id="ARBA00005755"/>
    </source>
</evidence>
<feature type="compositionally biased region" description="Polar residues" evidence="21">
    <location>
        <begin position="766"/>
        <end position="783"/>
    </location>
</feature>
<evidence type="ECO:0000256" key="17">
    <source>
        <dbReference type="ARBA" id="ARBA00023242"/>
    </source>
</evidence>
<feature type="region of interest" description="Disordered" evidence="21">
    <location>
        <begin position="418"/>
        <end position="491"/>
    </location>
</feature>
<dbReference type="InParanoid" id="A0A401GF04"/>
<comment type="subcellular location">
    <subcellularLocation>
        <location evidence="2 20">Nucleus</location>
    </subcellularLocation>
</comment>
<evidence type="ECO:0000256" key="13">
    <source>
        <dbReference type="ARBA" id="ARBA00023004"/>
    </source>
</evidence>
<keyword evidence="11 20" id="KW-0862">Zinc</keyword>
<comment type="similarity">
    <text evidence="3 20">Belongs to the DNA polymerase type-B family.</text>
</comment>